<protein>
    <submittedName>
        <fullName evidence="2">Uncharacterized protein</fullName>
    </submittedName>
</protein>
<dbReference type="VEuPathDB" id="CryptoDB:GY17_00001842"/>
<dbReference type="EMBL" id="JTAI01000020">
    <property type="protein sequence ID" value="PPS96345.1"/>
    <property type="molecule type" value="Genomic_DNA"/>
</dbReference>
<dbReference type="Proteomes" id="UP001429100">
    <property type="component" value="Unassembled WGS sequence"/>
</dbReference>
<gene>
    <name evidence="2" type="ORF">CHUDEA4_3650</name>
    <name evidence="3" type="ORF">GY17_00001842</name>
</gene>
<evidence type="ECO:0000313" key="3">
    <source>
        <dbReference type="EMBL" id="PPS96345.1"/>
    </source>
</evidence>
<dbReference type="OrthoDB" id="344040at2759"/>
<reference evidence="2" key="2">
    <citation type="submission" date="2015-08" db="EMBL/GenBank/DDBJ databases">
        <authorList>
            <person name="Babu N.S."/>
            <person name="Beckwith C.J."/>
            <person name="Beseler K.G."/>
            <person name="Brison A."/>
            <person name="Carone J.V."/>
            <person name="Caskin T.P."/>
            <person name="Diamond M."/>
            <person name="Durham M.E."/>
            <person name="Foxe J.M."/>
            <person name="Go M."/>
            <person name="Henderson B.A."/>
            <person name="Jones I.B."/>
            <person name="McGettigan J.A."/>
            <person name="Micheletti S.J."/>
            <person name="Nasrallah M.E."/>
            <person name="Ortiz D."/>
            <person name="Piller C.R."/>
            <person name="Privatt S.R."/>
            <person name="Schneider S.L."/>
            <person name="Sharp S."/>
            <person name="Smith T.C."/>
            <person name="Stanton J.D."/>
            <person name="Ullery H.E."/>
            <person name="Wilson R.J."/>
            <person name="Serrano M.G."/>
            <person name="Buck G."/>
            <person name="Lee V."/>
            <person name="Wang Y."/>
            <person name="Carvalho R."/>
            <person name="Voegtly L."/>
            <person name="Shi R."/>
            <person name="Duckworth R."/>
            <person name="Johnson A."/>
            <person name="Loviza R."/>
            <person name="Walstead R."/>
            <person name="Shah Z."/>
            <person name="Kiflezghi M."/>
            <person name="Wade K."/>
            <person name="Ball S.L."/>
            <person name="Bradley K.W."/>
            <person name="Asai D.J."/>
            <person name="Bowman C.A."/>
            <person name="Russell D.A."/>
            <person name="Pope W.H."/>
            <person name="Jacobs-Sera D."/>
            <person name="Hendrix R.W."/>
            <person name="Hatfull G.F."/>
        </authorList>
    </citation>
    <scope>NUCLEOTIDE SEQUENCE [LARGE SCALE GENOMIC DNA]</scope>
</reference>
<organism evidence="2">
    <name type="scientific">Cryptosporidium hominis</name>
    <dbReference type="NCBI Taxonomy" id="237895"/>
    <lineage>
        <taxon>Eukaryota</taxon>
        <taxon>Sar</taxon>
        <taxon>Alveolata</taxon>
        <taxon>Apicomplexa</taxon>
        <taxon>Conoidasida</taxon>
        <taxon>Coccidia</taxon>
        <taxon>Eucoccidiorida</taxon>
        <taxon>Eimeriorina</taxon>
        <taxon>Cryptosporidiidae</taxon>
        <taxon>Cryptosporidium</taxon>
    </lineage>
</organism>
<evidence type="ECO:0000313" key="2">
    <source>
        <dbReference type="EMBL" id="CUV05807.1"/>
    </source>
</evidence>
<reference evidence="3 4" key="3">
    <citation type="submission" date="2017-10" db="EMBL/GenBank/DDBJ databases">
        <title>Consistent, comparative and evidence-based genome annotation and re-annotation for the closely-related species, Cryptosporidium parvum, C. hominis and C. tyzzeri.</title>
        <authorList>
            <person name="Baptista R.P."/>
            <person name="Li Y."/>
            <person name="Sateriale A."/>
            <person name="Striepen B."/>
            <person name="Kissinger J.C."/>
        </authorList>
    </citation>
    <scope>NUCLEOTIDE SEQUENCE [LARGE SCALE GENOMIC DNA]</scope>
    <source>
        <strain evidence="3">30976</strain>
    </source>
</reference>
<name>A0A0S4TGD6_CRYHO</name>
<reference evidence="3 4" key="1">
    <citation type="submission" date="2014-11" db="EMBL/GenBank/DDBJ databases">
        <title>Comparative genomic analysis of Cryptosporidium hominis reveals occurrence of genetic recombination in virulent subtypes.</title>
        <authorList>
            <person name="Guo Y."/>
            <person name="Tang K."/>
            <person name="Frace M."/>
            <person name="Li N."/>
            <person name="Roellig D.M."/>
            <person name="Sammons S."/>
            <person name="Knipe K."/>
            <person name="Rowe L."/>
            <person name="Feng Y."/>
            <person name="Xiao L."/>
        </authorList>
    </citation>
    <scope>NUCLEOTIDE SEQUENCE [LARGE SCALE GENOMIC DNA]</scope>
    <source>
        <strain evidence="3">30976</strain>
    </source>
</reference>
<accession>A0A0S4TGD6</accession>
<proteinExistence type="predicted"/>
<evidence type="ECO:0000313" key="4">
    <source>
        <dbReference type="Proteomes" id="UP001429100"/>
    </source>
</evidence>
<feature type="signal peptide" evidence="1">
    <location>
        <begin position="1"/>
        <end position="18"/>
    </location>
</feature>
<dbReference type="AlphaFoldDB" id="A0A0S4TGD6"/>
<dbReference type="VEuPathDB" id="CryptoDB:ChTU502y2012_408g0135"/>
<dbReference type="EMBL" id="LN877950">
    <property type="protein sequence ID" value="CUV05807.1"/>
    <property type="molecule type" value="Genomic_DNA"/>
</dbReference>
<keyword evidence="4" id="KW-1185">Reference proteome</keyword>
<sequence length="166" mass="18645">MKLCSLFVLIYSIALIKQNIIDLFGGQNKIISPLLYSLLQLTAGVQGTASSKEGLNSEFGRLGLIESNIDSEVEVSGRLTVSYSRIELVNLKDSTKKPFEQIEESYRKLVKHPIDKKCVAAIFLILQACISELGKSDATCKMLRRNHNIVKKQVKNYKVVTEKYSF</sequence>
<feature type="chain" id="PRO_5006627674" evidence="1">
    <location>
        <begin position="19"/>
        <end position="166"/>
    </location>
</feature>
<evidence type="ECO:0000256" key="1">
    <source>
        <dbReference type="SAM" id="SignalP"/>
    </source>
</evidence>
<dbReference type="VEuPathDB" id="CryptoDB:Chro.40417"/>
<dbReference type="VEuPathDB" id="CryptoDB:CHUDEA4_3650"/>
<keyword evidence="1" id="KW-0732">Signal</keyword>
<dbReference type="Proteomes" id="UP000199752">
    <property type="component" value="Chromosome 4"/>
</dbReference>